<reference evidence="12 13" key="1">
    <citation type="submission" date="2016-11" db="EMBL/GenBank/DDBJ databases">
        <authorList>
            <person name="Jaros S."/>
            <person name="Januszkiewicz K."/>
            <person name="Wedrychowicz H."/>
        </authorList>
    </citation>
    <scope>NUCLEOTIDE SEQUENCE [LARGE SCALE GENOMIC DNA]</scope>
    <source>
        <strain evidence="12 13">DSM 22330</strain>
    </source>
</reference>
<comment type="catalytic activity">
    <reaction evidence="1">
        <text>Transfers a segment of a (1-&gt;4)-alpha-D-glucan to a new position in an acceptor, which may be glucose or a (1-&gt;4)-alpha-D-glucan.</text>
        <dbReference type="EC" id="2.4.1.25"/>
    </reaction>
</comment>
<protein>
    <recommendedName>
        <fullName evidence="5">4-alpha-glucanotransferase</fullName>
        <ecNumber evidence="4">2.4.1.25</ecNumber>
    </recommendedName>
    <alternativeName>
        <fullName evidence="10">Amylomaltase</fullName>
    </alternativeName>
    <alternativeName>
        <fullName evidence="11">Disproportionating enzyme</fullName>
    </alternativeName>
</protein>
<keyword evidence="7" id="KW-0328">Glycosyltransferase</keyword>
<evidence type="ECO:0000256" key="8">
    <source>
        <dbReference type="ARBA" id="ARBA00022679"/>
    </source>
</evidence>
<evidence type="ECO:0000256" key="6">
    <source>
        <dbReference type="ARBA" id="ARBA00022490"/>
    </source>
</evidence>
<dbReference type="OrthoDB" id="9811841at2"/>
<evidence type="ECO:0000256" key="11">
    <source>
        <dbReference type="ARBA" id="ARBA00031501"/>
    </source>
</evidence>
<comment type="similarity">
    <text evidence="3">Belongs to the disproportionating enzyme family.</text>
</comment>
<keyword evidence="6" id="KW-0963">Cytoplasm</keyword>
<dbReference type="EMBL" id="FPKS01000002">
    <property type="protein sequence ID" value="SFZ71141.1"/>
    <property type="molecule type" value="Genomic_DNA"/>
</dbReference>
<evidence type="ECO:0000256" key="3">
    <source>
        <dbReference type="ARBA" id="ARBA00005684"/>
    </source>
</evidence>
<comment type="subcellular location">
    <subcellularLocation>
        <location evidence="2">Cytoplasm</location>
    </subcellularLocation>
</comment>
<organism evidence="12 13">
    <name type="scientific">Pseudolactococcus chungangensis CAU 28 = DSM 22330</name>
    <dbReference type="NCBI Taxonomy" id="1122154"/>
    <lineage>
        <taxon>Bacteria</taxon>
        <taxon>Bacillati</taxon>
        <taxon>Bacillota</taxon>
        <taxon>Bacilli</taxon>
        <taxon>Lactobacillales</taxon>
        <taxon>Streptococcaceae</taxon>
        <taxon>Pseudolactococcus</taxon>
    </lineage>
</organism>
<dbReference type="STRING" id="1122154.SAMN02746068_00305"/>
<name>A0A1K2H5Z2_9LACT</name>
<evidence type="ECO:0000313" key="13">
    <source>
        <dbReference type="Proteomes" id="UP000185655"/>
    </source>
</evidence>
<evidence type="ECO:0000256" key="10">
    <source>
        <dbReference type="ARBA" id="ARBA00031423"/>
    </source>
</evidence>
<evidence type="ECO:0000256" key="5">
    <source>
        <dbReference type="ARBA" id="ARBA00020295"/>
    </source>
</evidence>
<evidence type="ECO:0000256" key="1">
    <source>
        <dbReference type="ARBA" id="ARBA00000439"/>
    </source>
</evidence>
<dbReference type="Pfam" id="PF02446">
    <property type="entry name" value="Glyco_hydro_77"/>
    <property type="match status" value="1"/>
</dbReference>
<keyword evidence="9" id="KW-0119">Carbohydrate metabolism</keyword>
<dbReference type="SUPFAM" id="SSF51445">
    <property type="entry name" value="(Trans)glycosidases"/>
    <property type="match status" value="1"/>
</dbReference>
<dbReference type="GO" id="GO:0005975">
    <property type="term" value="P:carbohydrate metabolic process"/>
    <property type="evidence" value="ECO:0007669"/>
    <property type="project" value="InterPro"/>
</dbReference>
<evidence type="ECO:0000256" key="7">
    <source>
        <dbReference type="ARBA" id="ARBA00022676"/>
    </source>
</evidence>
<dbReference type="InterPro" id="IPR003385">
    <property type="entry name" value="Glyco_hydro_77"/>
</dbReference>
<sequence>MATTNYRLEPHTSIPYHTGVAIPVFSLRSEQSFGIGDFSDLKSFADFVAKSGMDLIQILPINDTTTFMDWRDSYPYRAISVFALHPIYLDMSVFREILTDTEKAEFDAQQKSLNTLKTVDYEAVLDAKWHYIKIGYDKLSKNIFSSMAFLDFFAQNRNWLDPYAAFCYLRDLHHTSDYSQWGEFAKFSKDKLKKLSTSGLNLHYFVQFLLHQQLKSASDYAHALGVGLKGDIAIGIAHDSADAWSDESLYHMDFQTGAPPDAFSETGQNWGFPTYNWDKMAETNFAWWQQRLTVMRTYFDAYRLDHILGFFRIWEIPNHSVRALLGQFSPALGLTVDEIENTYQIPFSSWGGDDRFTQPFIKDWVVRELAGDYNDKIFAEFLEPRGNGNYRFKASYNTQKKIAAQVSDEQLRDVLFILQENVLFLADHRIPGLYHPRIKFMDTLSFREFGDEQVKQNLIRLHNDYFYTRHNEFWQEKAYQKLPVIKNATDMLSCGEDLGMVPDNVPDVMWHLQILRLIIERMPSDNTHIVNHLDRAPYLSVVSTSSHDTSTLRQWWKEDPAFTQKYYNDVMHWWGKAPGFMTQEIATEIIQRHMNSDAMLAIFPLQDLLAMTSYCLGDESLERINQPEMPFHYWRYRNHLSNETLIADDDITSKIKGLIAITRRHIGR</sequence>
<dbReference type="GO" id="GO:0004134">
    <property type="term" value="F:4-alpha-glucanotransferase activity"/>
    <property type="evidence" value="ECO:0007669"/>
    <property type="project" value="UniProtKB-EC"/>
</dbReference>
<dbReference type="Gene3D" id="3.20.20.80">
    <property type="entry name" value="Glycosidases"/>
    <property type="match status" value="2"/>
</dbReference>
<dbReference type="GO" id="GO:0005737">
    <property type="term" value="C:cytoplasm"/>
    <property type="evidence" value="ECO:0007669"/>
    <property type="project" value="UniProtKB-SubCell"/>
</dbReference>
<keyword evidence="8 12" id="KW-0808">Transferase</keyword>
<evidence type="ECO:0000256" key="9">
    <source>
        <dbReference type="ARBA" id="ARBA00023277"/>
    </source>
</evidence>
<dbReference type="Proteomes" id="UP000185655">
    <property type="component" value="Unassembled WGS sequence"/>
</dbReference>
<evidence type="ECO:0000313" key="12">
    <source>
        <dbReference type="EMBL" id="SFZ71141.1"/>
    </source>
</evidence>
<evidence type="ECO:0000256" key="4">
    <source>
        <dbReference type="ARBA" id="ARBA00012560"/>
    </source>
</evidence>
<dbReference type="AlphaFoldDB" id="A0A1K2H5Z2"/>
<accession>A0A1K2H5Z2</accession>
<proteinExistence type="inferred from homology"/>
<gene>
    <name evidence="12" type="ORF">SAMN02746068_00305</name>
</gene>
<dbReference type="EC" id="2.4.1.25" evidence="4"/>
<dbReference type="InterPro" id="IPR017853">
    <property type="entry name" value="GH"/>
</dbReference>
<dbReference type="RefSeq" id="WP_031366438.1">
    <property type="nucleotide sequence ID" value="NZ_FPKS01000002.1"/>
</dbReference>
<dbReference type="PANTHER" id="PTHR32518:SF3">
    <property type="entry name" value="4-ALPHA-GLUCANOTRANSFERASE"/>
    <property type="match status" value="1"/>
</dbReference>
<dbReference type="PANTHER" id="PTHR32518">
    <property type="match status" value="1"/>
</dbReference>
<evidence type="ECO:0000256" key="2">
    <source>
        <dbReference type="ARBA" id="ARBA00004496"/>
    </source>
</evidence>